<dbReference type="NCBIfam" id="TIGR02532">
    <property type="entry name" value="IV_pilin_GFxxxE"/>
    <property type="match status" value="1"/>
</dbReference>
<evidence type="ECO:0008006" key="4">
    <source>
        <dbReference type="Google" id="ProtNLM"/>
    </source>
</evidence>
<organism evidence="2 3">
    <name type="scientific">Campylobacter curvus (strain 525.92)</name>
    <dbReference type="NCBI Taxonomy" id="360105"/>
    <lineage>
        <taxon>Bacteria</taxon>
        <taxon>Pseudomonadati</taxon>
        <taxon>Campylobacterota</taxon>
        <taxon>Epsilonproteobacteria</taxon>
        <taxon>Campylobacterales</taxon>
        <taxon>Campylobacteraceae</taxon>
        <taxon>Campylobacter</taxon>
    </lineage>
</organism>
<dbReference type="Proteomes" id="UP000006380">
    <property type="component" value="Chromosome"/>
</dbReference>
<gene>
    <name evidence="2" type="ORF">CCV52592_1594</name>
</gene>
<protein>
    <recommendedName>
        <fullName evidence="4">Type II secretion system protein</fullName>
    </recommendedName>
</protein>
<name>A7GXP5_CAMC5</name>
<evidence type="ECO:0000256" key="1">
    <source>
        <dbReference type="SAM" id="Phobius"/>
    </source>
</evidence>
<dbReference type="PROSITE" id="PS00409">
    <property type="entry name" value="PROKAR_NTER_METHYL"/>
    <property type="match status" value="1"/>
</dbReference>
<dbReference type="STRING" id="360105.CCV52592_1594"/>
<feature type="transmembrane region" description="Helical" evidence="1">
    <location>
        <begin position="12"/>
        <end position="30"/>
    </location>
</feature>
<dbReference type="InterPro" id="IPR012902">
    <property type="entry name" value="N_methyl_site"/>
</dbReference>
<dbReference type="HOGENOM" id="CLU_1286825_0_0_7"/>
<dbReference type="Pfam" id="PF07963">
    <property type="entry name" value="N_methyl"/>
    <property type="match status" value="1"/>
</dbReference>
<evidence type="ECO:0000313" key="2">
    <source>
        <dbReference type="EMBL" id="EAU00685.1"/>
    </source>
</evidence>
<evidence type="ECO:0000313" key="3">
    <source>
        <dbReference type="Proteomes" id="UP000006380"/>
    </source>
</evidence>
<keyword evidence="3" id="KW-1185">Reference proteome</keyword>
<dbReference type="RefSeq" id="WP_011992119.1">
    <property type="nucleotide sequence ID" value="NC_009715.2"/>
</dbReference>
<sequence length="219" mass="24456">MVKRRGFSLIELILSIVIVAIVSLSLPLVMKLTSQTNAKAMTQESIMNAKTYMSLILKAPFSKETVKTSNGALSPRVYEGGDIDEPTFYEKFGLNGDGRRIFYNLTTRGNIDKPPTTGNNEEYISKKSIEDFKTKELTINYDKDKGIKLKRDYVVRSQYSVKVNDGSNTFKGASNNDIKEVVIQAISYGENQGIKTDVTIRGFVANIGDSGFLITKVWR</sequence>
<proteinExistence type="predicted"/>
<dbReference type="EMBL" id="CP000767">
    <property type="protein sequence ID" value="EAU00685.1"/>
    <property type="molecule type" value="Genomic_DNA"/>
</dbReference>
<reference evidence="2" key="1">
    <citation type="submission" date="2016-07" db="EMBL/GenBank/DDBJ databases">
        <title>Comparative genomics of the Campylobacter concisus group.</title>
        <authorList>
            <person name="Miller W.G."/>
            <person name="Yee E."/>
            <person name="Chapman M.H."/>
            <person name="Huynh S."/>
            <person name="Bono J.L."/>
            <person name="On S.L.W."/>
            <person name="StLeger J."/>
            <person name="Foster G."/>
            <person name="Parker C.T."/>
        </authorList>
    </citation>
    <scope>NUCLEOTIDE SEQUENCE</scope>
    <source>
        <strain evidence="2">525.92</strain>
    </source>
</reference>
<keyword evidence="1" id="KW-1133">Transmembrane helix</keyword>
<dbReference type="KEGG" id="ccv:CCV52592_1594"/>
<keyword evidence="1" id="KW-0812">Transmembrane</keyword>
<accession>A7GXP5</accession>
<keyword evidence="1" id="KW-0472">Membrane</keyword>
<dbReference type="OrthoDB" id="5363740at2"/>
<dbReference type="AlphaFoldDB" id="A7GXP5"/>